<feature type="region of interest" description="Disordered" evidence="2">
    <location>
        <begin position="390"/>
        <end position="445"/>
    </location>
</feature>
<evidence type="ECO:0000313" key="4">
    <source>
        <dbReference type="EMBL" id="KAL0963204.1"/>
    </source>
</evidence>
<dbReference type="PANTHER" id="PTHR15512">
    <property type="entry name" value="TERF1-INTERACTING NUCLEAR FACTOR 2"/>
    <property type="match status" value="1"/>
</dbReference>
<feature type="compositionally biased region" description="Low complexity" evidence="2">
    <location>
        <begin position="411"/>
        <end position="422"/>
    </location>
</feature>
<dbReference type="Gene3D" id="3.30.160.60">
    <property type="entry name" value="Classic Zinc Finger"/>
    <property type="match status" value="1"/>
</dbReference>
<proteinExistence type="predicted"/>
<dbReference type="GO" id="GO:0008270">
    <property type="term" value="F:zinc ion binding"/>
    <property type="evidence" value="ECO:0007669"/>
    <property type="project" value="UniProtKB-KW"/>
</dbReference>
<dbReference type="AlphaFoldDB" id="A0ABD0VY60"/>
<evidence type="ECO:0000256" key="2">
    <source>
        <dbReference type="SAM" id="MobiDB-lite"/>
    </source>
</evidence>
<dbReference type="CDD" id="cd11657">
    <property type="entry name" value="TIN2_N"/>
    <property type="match status" value="1"/>
</dbReference>
<keyword evidence="1" id="KW-0863">Zinc-finger</keyword>
<keyword evidence="5" id="KW-1185">Reference proteome</keyword>
<keyword evidence="1" id="KW-0479">Metal-binding</keyword>
<gene>
    <name evidence="4" type="ORF">UPYG_G00351100</name>
</gene>
<evidence type="ECO:0000256" key="1">
    <source>
        <dbReference type="PROSITE-ProRule" id="PRU00042"/>
    </source>
</evidence>
<feature type="compositionally biased region" description="Basic and acidic residues" evidence="2">
    <location>
        <begin position="394"/>
        <end position="409"/>
    </location>
</feature>
<dbReference type="PROSITE" id="PS00028">
    <property type="entry name" value="ZINC_FINGER_C2H2_1"/>
    <property type="match status" value="1"/>
</dbReference>
<name>A0ABD0VY60_UMBPY</name>
<feature type="domain" description="C2H2-type" evidence="3">
    <location>
        <begin position="450"/>
        <end position="477"/>
    </location>
</feature>
<dbReference type="SUPFAM" id="SSF57667">
    <property type="entry name" value="beta-beta-alpha zinc fingers"/>
    <property type="match status" value="1"/>
</dbReference>
<dbReference type="PROSITE" id="PS50157">
    <property type="entry name" value="ZINC_FINGER_C2H2_2"/>
    <property type="match status" value="1"/>
</dbReference>
<dbReference type="InterPro" id="IPR029400">
    <property type="entry name" value="TINF2_N"/>
</dbReference>
<dbReference type="PANTHER" id="PTHR15512:SF2">
    <property type="match status" value="1"/>
</dbReference>
<keyword evidence="1" id="KW-0862">Zinc</keyword>
<dbReference type="EMBL" id="JAGEUA010000011">
    <property type="protein sequence ID" value="KAL0963204.1"/>
    <property type="molecule type" value="Genomic_DNA"/>
</dbReference>
<reference evidence="4 5" key="1">
    <citation type="submission" date="2024-06" db="EMBL/GenBank/DDBJ databases">
        <authorList>
            <person name="Pan Q."/>
            <person name="Wen M."/>
            <person name="Jouanno E."/>
            <person name="Zahm M."/>
            <person name="Klopp C."/>
            <person name="Cabau C."/>
            <person name="Louis A."/>
            <person name="Berthelot C."/>
            <person name="Parey E."/>
            <person name="Roest Crollius H."/>
            <person name="Montfort J."/>
            <person name="Robinson-Rechavi M."/>
            <person name="Bouchez O."/>
            <person name="Lampietro C."/>
            <person name="Lopez Roques C."/>
            <person name="Donnadieu C."/>
            <person name="Postlethwait J."/>
            <person name="Bobe J."/>
            <person name="Verreycken H."/>
            <person name="Guiguen Y."/>
        </authorList>
    </citation>
    <scope>NUCLEOTIDE SEQUENCE [LARGE SCALE GENOMIC DNA]</scope>
    <source>
        <strain evidence="4">Up_M1</strain>
        <tissue evidence="4">Testis</tissue>
    </source>
</reference>
<feature type="region of interest" description="Disordered" evidence="2">
    <location>
        <begin position="223"/>
        <end position="250"/>
    </location>
</feature>
<dbReference type="SMART" id="SM00355">
    <property type="entry name" value="ZnF_C2H2"/>
    <property type="match status" value="1"/>
</dbReference>
<sequence length="579" mass="65242">MESAGVTHTVGYEGPPLPLSSLRLLVPPLRLVSAALWHVVERSDVMDYGLVEEFVTSVLDIVPDMMTYRERIQLIMGLRAQMVLELCRPDHLVPPDSIQPHLNRMKACVMTDGDDKICDPEVEASGSNFLKLIETLQEDPVEKDHFFQKVFPEEFGPKYHSALQTLMWEFLSRLEKLLPTPTLQQTVSWFLPERCVLEECLQAVSQPQPLRFLLQNHTNKSAASHTKNKASGDQHILSSMSCSSPETQDALTDQADLESEQTQGFMSIQSPASADIELETSPPFDYWENELVKDCVEVLLNKEKEPGFGNVECVNKEITEININDGVLDKESSTEMNVYKAFLNHHTDSGVNIHGRAFRHHEVHDISTLLLQPRVLLQRLDISDMLLPESEVSSTRRRDGERSQGKDEGEVISQSQSSVSPEPSDRQPLCSLVPDTSSNDGQPLRSKRVKTCSFCGKTFREAKDLTAHVRSHTELTPSHCILIGQDVEQHENFQKHQQKVCELPVQSEEDYMSATSVEDMTEMAHNTLPRRRHMKRKRNKPGQTCNGRKCPLCDKPFARPAATCRGHQAGDLPVQLHGS</sequence>
<comment type="caution">
    <text evidence="4">The sequence shown here is derived from an EMBL/GenBank/DDBJ whole genome shotgun (WGS) entry which is preliminary data.</text>
</comment>
<protein>
    <recommendedName>
        <fullName evidence="3">C2H2-type domain-containing protein</fullName>
    </recommendedName>
</protein>
<dbReference type="Pfam" id="PF14973">
    <property type="entry name" value="TINF2_N"/>
    <property type="match status" value="1"/>
</dbReference>
<organism evidence="4 5">
    <name type="scientific">Umbra pygmaea</name>
    <name type="common">Eastern mudminnow</name>
    <dbReference type="NCBI Taxonomy" id="75934"/>
    <lineage>
        <taxon>Eukaryota</taxon>
        <taxon>Metazoa</taxon>
        <taxon>Chordata</taxon>
        <taxon>Craniata</taxon>
        <taxon>Vertebrata</taxon>
        <taxon>Euteleostomi</taxon>
        <taxon>Actinopterygii</taxon>
        <taxon>Neopterygii</taxon>
        <taxon>Teleostei</taxon>
        <taxon>Protacanthopterygii</taxon>
        <taxon>Esociformes</taxon>
        <taxon>Umbridae</taxon>
        <taxon>Umbra</taxon>
    </lineage>
</organism>
<accession>A0ABD0VY60</accession>
<dbReference type="InterPro" id="IPR039098">
    <property type="entry name" value="TINF2"/>
</dbReference>
<evidence type="ECO:0000259" key="3">
    <source>
        <dbReference type="PROSITE" id="PS50157"/>
    </source>
</evidence>
<dbReference type="InterPro" id="IPR013087">
    <property type="entry name" value="Znf_C2H2_type"/>
</dbReference>
<evidence type="ECO:0000313" key="5">
    <source>
        <dbReference type="Proteomes" id="UP001557470"/>
    </source>
</evidence>
<dbReference type="Pfam" id="PF00096">
    <property type="entry name" value="zf-C2H2"/>
    <property type="match status" value="1"/>
</dbReference>
<dbReference type="InterPro" id="IPR036236">
    <property type="entry name" value="Znf_C2H2_sf"/>
</dbReference>
<dbReference type="Proteomes" id="UP001557470">
    <property type="component" value="Unassembled WGS sequence"/>
</dbReference>